<feature type="transmembrane region" description="Helical" evidence="1">
    <location>
        <begin position="58"/>
        <end position="81"/>
    </location>
</feature>
<dbReference type="EMBL" id="UHJJ01000003">
    <property type="protein sequence ID" value="SUQ13402.1"/>
    <property type="molecule type" value="Genomic_DNA"/>
</dbReference>
<keyword evidence="1" id="KW-0472">Membrane</keyword>
<reference evidence="3" key="1">
    <citation type="submission" date="2017-07" db="EMBL/GenBank/DDBJ databases">
        <authorList>
            <person name="Varghese N."/>
            <person name="Submissions S."/>
        </authorList>
    </citation>
    <scope>NUCLEOTIDE SEQUENCE [LARGE SCALE GENOMIC DNA]</scope>
    <source>
        <strain evidence="3">NLAE-zl-C134</strain>
    </source>
</reference>
<protein>
    <submittedName>
        <fullName evidence="2">Uncharacterized protein</fullName>
    </submittedName>
</protein>
<keyword evidence="3" id="KW-1185">Reference proteome</keyword>
<dbReference type="OrthoDB" id="95627at2"/>
<gene>
    <name evidence="2" type="ORF">SAMN05216529_103130</name>
</gene>
<proteinExistence type="predicted"/>
<feature type="transmembrane region" description="Helical" evidence="1">
    <location>
        <begin position="33"/>
        <end position="51"/>
    </location>
</feature>
<dbReference type="AlphaFoldDB" id="A0A316A291"/>
<dbReference type="Proteomes" id="UP000254051">
    <property type="component" value="Unassembled WGS sequence"/>
</dbReference>
<organism evidence="2 3">
    <name type="scientific">Faecalicatena contorta</name>
    <dbReference type="NCBI Taxonomy" id="39482"/>
    <lineage>
        <taxon>Bacteria</taxon>
        <taxon>Bacillati</taxon>
        <taxon>Bacillota</taxon>
        <taxon>Clostridia</taxon>
        <taxon>Lachnospirales</taxon>
        <taxon>Lachnospiraceae</taxon>
        <taxon>Faecalicatena</taxon>
    </lineage>
</organism>
<dbReference type="Pfam" id="PF18956">
    <property type="entry name" value="DUF5699"/>
    <property type="match status" value="1"/>
</dbReference>
<dbReference type="InterPro" id="IPR043753">
    <property type="entry name" value="DUF5699"/>
</dbReference>
<accession>A0A316A291</accession>
<evidence type="ECO:0000313" key="3">
    <source>
        <dbReference type="Proteomes" id="UP000254051"/>
    </source>
</evidence>
<keyword evidence="1" id="KW-0812">Transmembrane</keyword>
<dbReference type="RefSeq" id="WP_109709395.1">
    <property type="nucleotide sequence ID" value="NZ_QGDS01000003.1"/>
</dbReference>
<keyword evidence="1" id="KW-1133">Transmembrane helix</keyword>
<feature type="transmembrane region" description="Helical" evidence="1">
    <location>
        <begin position="7"/>
        <end position="27"/>
    </location>
</feature>
<evidence type="ECO:0000313" key="2">
    <source>
        <dbReference type="EMBL" id="SUQ13402.1"/>
    </source>
</evidence>
<name>A0A316A291_9FIRM</name>
<sequence>MNIIGKIIAIPFAIVLTLFGAIIRFLFCFASSVLTVLSGILGLLSIAMFVTGCTLNNCIWVMVFAFLLSPFGIQAIAEWLIDGIERLSNRLQLYIMG</sequence>
<evidence type="ECO:0000256" key="1">
    <source>
        <dbReference type="SAM" id="Phobius"/>
    </source>
</evidence>